<reference evidence="1 2" key="1">
    <citation type="submission" date="2024-02" db="EMBL/GenBank/DDBJ databases">
        <title>High-quality chromosome-scale genome assembly of Pensacola bahiagrass (Paspalum notatum Flugge var. saurae).</title>
        <authorList>
            <person name="Vega J.M."/>
            <person name="Podio M."/>
            <person name="Orjuela J."/>
            <person name="Siena L.A."/>
            <person name="Pessino S.C."/>
            <person name="Combes M.C."/>
            <person name="Mariac C."/>
            <person name="Albertini E."/>
            <person name="Pupilli F."/>
            <person name="Ortiz J.P.A."/>
            <person name="Leblanc O."/>
        </authorList>
    </citation>
    <scope>NUCLEOTIDE SEQUENCE [LARGE SCALE GENOMIC DNA]</scope>
    <source>
        <strain evidence="1">R1</strain>
        <tissue evidence="1">Leaf</tissue>
    </source>
</reference>
<evidence type="ECO:0000313" key="2">
    <source>
        <dbReference type="Proteomes" id="UP001341281"/>
    </source>
</evidence>
<dbReference type="EMBL" id="CP144745">
    <property type="protein sequence ID" value="WVZ54369.1"/>
    <property type="molecule type" value="Genomic_DNA"/>
</dbReference>
<organism evidence="1 2">
    <name type="scientific">Paspalum notatum var. saurae</name>
    <dbReference type="NCBI Taxonomy" id="547442"/>
    <lineage>
        <taxon>Eukaryota</taxon>
        <taxon>Viridiplantae</taxon>
        <taxon>Streptophyta</taxon>
        <taxon>Embryophyta</taxon>
        <taxon>Tracheophyta</taxon>
        <taxon>Spermatophyta</taxon>
        <taxon>Magnoliopsida</taxon>
        <taxon>Liliopsida</taxon>
        <taxon>Poales</taxon>
        <taxon>Poaceae</taxon>
        <taxon>PACMAD clade</taxon>
        <taxon>Panicoideae</taxon>
        <taxon>Andropogonodae</taxon>
        <taxon>Paspaleae</taxon>
        <taxon>Paspalinae</taxon>
        <taxon>Paspalum</taxon>
    </lineage>
</organism>
<keyword evidence="2" id="KW-1185">Reference proteome</keyword>
<dbReference type="Proteomes" id="UP001341281">
    <property type="component" value="Chromosome 01"/>
</dbReference>
<sequence length="95" mass="10840">MEGQARKLEKIEELWSKIDLQNKNEKIIDKGKVQKTRKLINEAKEKKERLSQEELNSLLNVDKELAKLEKVLNRDANPNKIPGAVIGKITGIGSY</sequence>
<dbReference type="AlphaFoldDB" id="A0AAQ3PRM3"/>
<protein>
    <submittedName>
        <fullName evidence="1">Uncharacterized protein</fullName>
    </submittedName>
</protein>
<gene>
    <name evidence="1" type="ORF">U9M48_005177</name>
</gene>
<name>A0AAQ3PRM3_PASNO</name>
<evidence type="ECO:0000313" key="1">
    <source>
        <dbReference type="EMBL" id="WVZ54369.1"/>
    </source>
</evidence>
<accession>A0AAQ3PRM3</accession>
<proteinExistence type="predicted"/>